<evidence type="ECO:0000256" key="2">
    <source>
        <dbReference type="ARBA" id="ARBA00012438"/>
    </source>
</evidence>
<feature type="transmembrane region" description="Helical" evidence="9">
    <location>
        <begin position="273"/>
        <end position="292"/>
    </location>
</feature>
<keyword evidence="9" id="KW-0472">Membrane</keyword>
<evidence type="ECO:0000256" key="4">
    <source>
        <dbReference type="ARBA" id="ARBA00022679"/>
    </source>
</evidence>
<feature type="transmembrane region" description="Helical" evidence="9">
    <location>
        <begin position="97"/>
        <end position="115"/>
    </location>
</feature>
<dbReference type="InterPro" id="IPR036890">
    <property type="entry name" value="HATPase_C_sf"/>
</dbReference>
<evidence type="ECO:0000256" key="9">
    <source>
        <dbReference type="SAM" id="Phobius"/>
    </source>
</evidence>
<keyword evidence="9" id="KW-1133">Transmembrane helix</keyword>
<comment type="catalytic activity">
    <reaction evidence="1">
        <text>ATP + protein L-histidine = ADP + protein N-phospho-L-histidine.</text>
        <dbReference type="EC" id="2.7.13.3"/>
    </reaction>
</comment>
<dbReference type="EMBL" id="CP080544">
    <property type="protein sequence ID" value="QYR52467.1"/>
    <property type="molecule type" value="Genomic_DNA"/>
</dbReference>
<feature type="transmembrane region" description="Helical" evidence="9">
    <location>
        <begin position="184"/>
        <end position="210"/>
    </location>
</feature>
<evidence type="ECO:0000313" key="11">
    <source>
        <dbReference type="EMBL" id="QYR52467.1"/>
    </source>
</evidence>
<dbReference type="Gene3D" id="3.30.565.10">
    <property type="entry name" value="Histidine kinase-like ATPase, C-terminal domain"/>
    <property type="match status" value="1"/>
</dbReference>
<dbReference type="InterPro" id="IPR011712">
    <property type="entry name" value="Sig_transdc_His_kin_sub3_dim/P"/>
</dbReference>
<organism evidence="11 12">
    <name type="scientific">Lysobacter soyae</name>
    <dbReference type="NCBI Taxonomy" id="2764185"/>
    <lineage>
        <taxon>Bacteria</taxon>
        <taxon>Pseudomonadati</taxon>
        <taxon>Pseudomonadota</taxon>
        <taxon>Gammaproteobacteria</taxon>
        <taxon>Lysobacterales</taxon>
        <taxon>Lysobacteraceae</taxon>
        <taxon>Lysobacter</taxon>
    </lineage>
</organism>
<protein>
    <recommendedName>
        <fullName evidence="2">histidine kinase</fullName>
        <ecNumber evidence="2">2.7.13.3</ecNumber>
    </recommendedName>
</protein>
<sequence>MKTAQSPDFSEQDAWSLRTTLLFIACVSLVRELTYPLGFWHWNIGVGLEFCALWILPRRRWWIFILTAILSNFARGAFLIDGMYFDESHVLGYWNSYIQAAMGNVFPPFVAMAGVQLLVDHGIRIRSENTPHKFKYLIGAALTCAVLQALKDLVYVMDDRQVGELRMSKIVNMVALNSDNAPALLFQFGFMHLAGAFLGVLLVTPIAMWVLSRPKFRNNRPVVISTLTTLTPIVAAFLLATLLPGLIGIRPLFRLLLVASVVVLALRHGWRGAFLSLVVVSVVVAWQDHIGSFDVQPWLLQAFLAITGATALLFGALMDANRAQLKRLRASSRMKARLHHHLALAAAGNLARDTNERQRIAGALHDEFGQNLTAFQTHLRLLKPEFTRANRLETLQELDGITNTMRQSVRKVLEKLRPTALDELGLYGAIDQGFLRQSAENAGIRYTVDLLGDARLLAALHDSVRVAAYRLVQETVNGAVQHARASYCRVRLRIDHRAGETYLFVDIRDDGNESVDTRIQNRDLAAIQDHVTALGGTLHLQTGNPGFRLHALFRQGRHV</sequence>
<keyword evidence="8" id="KW-0902">Two-component regulatory system</keyword>
<dbReference type="InterPro" id="IPR050482">
    <property type="entry name" value="Sensor_HK_TwoCompSys"/>
</dbReference>
<reference evidence="11 12" key="1">
    <citation type="submission" date="2021-08" db="EMBL/GenBank/DDBJ databases">
        <title>Lysobacter sp. strain CJ11 Genome sequencing and assembly.</title>
        <authorList>
            <person name="Kim I."/>
        </authorList>
    </citation>
    <scope>NUCLEOTIDE SEQUENCE [LARGE SCALE GENOMIC DNA]</scope>
    <source>
        <strain evidence="11 12">CJ11</strain>
    </source>
</reference>
<feature type="transmembrane region" description="Helical" evidence="9">
    <location>
        <begin position="39"/>
        <end position="56"/>
    </location>
</feature>
<keyword evidence="7" id="KW-0067">ATP-binding</keyword>
<feature type="transmembrane region" description="Helical" evidence="9">
    <location>
        <begin position="63"/>
        <end position="85"/>
    </location>
</feature>
<evidence type="ECO:0000313" key="12">
    <source>
        <dbReference type="Proteomes" id="UP000824755"/>
    </source>
</evidence>
<gene>
    <name evidence="11" type="ORF">H8L67_07650</name>
</gene>
<evidence type="ECO:0000256" key="1">
    <source>
        <dbReference type="ARBA" id="ARBA00000085"/>
    </source>
</evidence>
<keyword evidence="4" id="KW-0808">Transferase</keyword>
<feature type="transmembrane region" description="Helical" evidence="9">
    <location>
        <begin position="298"/>
        <end position="318"/>
    </location>
</feature>
<evidence type="ECO:0000256" key="8">
    <source>
        <dbReference type="ARBA" id="ARBA00023012"/>
    </source>
</evidence>
<keyword evidence="9" id="KW-0812">Transmembrane</keyword>
<keyword evidence="6" id="KW-0418">Kinase</keyword>
<name>A0ABX8WLG8_9GAMM</name>
<feature type="transmembrane region" description="Helical" evidence="9">
    <location>
        <begin position="222"/>
        <end position="243"/>
    </location>
</feature>
<feature type="transmembrane region" description="Helical" evidence="9">
    <location>
        <begin position="249"/>
        <end position="266"/>
    </location>
</feature>
<dbReference type="PANTHER" id="PTHR24421:SF10">
    <property type="entry name" value="NITRATE_NITRITE SENSOR PROTEIN NARQ"/>
    <property type="match status" value="1"/>
</dbReference>
<dbReference type="EC" id="2.7.13.3" evidence="2"/>
<keyword evidence="3" id="KW-0597">Phosphoprotein</keyword>
<evidence type="ECO:0000259" key="10">
    <source>
        <dbReference type="Pfam" id="PF07730"/>
    </source>
</evidence>
<keyword evidence="5" id="KW-0547">Nucleotide-binding</keyword>
<dbReference type="PANTHER" id="PTHR24421">
    <property type="entry name" value="NITRATE/NITRITE SENSOR PROTEIN NARX-RELATED"/>
    <property type="match status" value="1"/>
</dbReference>
<proteinExistence type="predicted"/>
<evidence type="ECO:0000256" key="3">
    <source>
        <dbReference type="ARBA" id="ARBA00022553"/>
    </source>
</evidence>
<feature type="domain" description="Signal transduction histidine kinase subgroup 3 dimerisation and phosphoacceptor" evidence="10">
    <location>
        <begin position="356"/>
        <end position="421"/>
    </location>
</feature>
<evidence type="ECO:0000256" key="6">
    <source>
        <dbReference type="ARBA" id="ARBA00022777"/>
    </source>
</evidence>
<evidence type="ECO:0000256" key="5">
    <source>
        <dbReference type="ARBA" id="ARBA00022741"/>
    </source>
</evidence>
<keyword evidence="12" id="KW-1185">Reference proteome</keyword>
<feature type="transmembrane region" description="Helical" evidence="9">
    <location>
        <begin position="136"/>
        <end position="157"/>
    </location>
</feature>
<dbReference type="RefSeq" id="WP_220379252.1">
    <property type="nucleotide sequence ID" value="NZ_CP080544.1"/>
</dbReference>
<evidence type="ECO:0000256" key="7">
    <source>
        <dbReference type="ARBA" id="ARBA00022840"/>
    </source>
</evidence>
<dbReference type="Proteomes" id="UP000824755">
    <property type="component" value="Chromosome"/>
</dbReference>
<dbReference type="Pfam" id="PF07730">
    <property type="entry name" value="HisKA_3"/>
    <property type="match status" value="1"/>
</dbReference>
<dbReference type="Gene3D" id="1.20.5.1930">
    <property type="match status" value="1"/>
</dbReference>
<accession>A0ABX8WLG8</accession>